<dbReference type="InterPro" id="IPR002562">
    <property type="entry name" value="3'-5'_exonuclease_dom"/>
</dbReference>
<dbReference type="InterPro" id="IPR012337">
    <property type="entry name" value="RNaseH-like_sf"/>
</dbReference>
<dbReference type="InterPro" id="IPR002782">
    <property type="entry name" value="Mut7-C_RNAse_dom"/>
</dbReference>
<dbReference type="EMBL" id="GEBQ01030175">
    <property type="protein sequence ID" value="JAT09802.1"/>
    <property type="molecule type" value="Transcribed_RNA"/>
</dbReference>
<name>A0A1B6KEA9_9HEMI</name>
<feature type="region of interest" description="Disordered" evidence="1">
    <location>
        <begin position="1"/>
        <end position="79"/>
    </location>
</feature>
<evidence type="ECO:0000259" key="2">
    <source>
        <dbReference type="SMART" id="SM00474"/>
    </source>
</evidence>
<dbReference type="GO" id="GO:0003676">
    <property type="term" value="F:nucleic acid binding"/>
    <property type="evidence" value="ECO:0007669"/>
    <property type="project" value="InterPro"/>
</dbReference>
<sequence>MSQRGRSRGRGFGRGKHFEPGASEQSFYYGRGYRGRGTYYPQNQPQRYSSPQPESCSSRFDTSNAPSQRSGSPQPIITPQPILDFQTQTFLDGLRRVWNLLISDLPMLSGDGLGLLLGLLLTSLFGRNIACDDMWKKSENVSRMLQEYFSVVENPYETAFKVAVNCPDFYQGKPMSLPVAVIEELAAYLKNRREEYASCLTHSIKFEIFNTFTKQRNSFLIKLAFDVFELQSDKNMFIQPVQDFLKTQQYKEACQSATYLGLDHFHIEDFVIPLLFQDKLTIAEDYLRISPPAQIATAEYLDRLLQGKFGVNIEEVIRRLKIPELKREKLQYKPMSKLLTRLLKIYNLPPSSCPNLTQKRREGGLKFVINKHYKYNEIDGECWREMATEAACGDQFLEEELVEMVNLHGDIVEAAYFAEKFRIPFNKLPYNVATYMRTGCLLDKEGDFSPPRVRAEQSKPKHVMKLPEDHVVTMVDSNDGLWRCVESVARTHVVGIDTEWKPAFCAESETLSLLQISTQHETFLIDVIATQSSPVWRDVSRVLFANIEIVKLGFGLMADLTKLKESLILNDVKLSGMGYLDLNPLWKKLMREFNLTLPYKGEGSDGVEGLSKLVSLCLGMPLDKSEQFSNWDRRPLREAQKYYAALDAYCLLEVYDVLYTECTNQGVPFLDVCHDIMLANANSTKKPKKKNPHKVNHVEMSPSPNVKPIKAKELSVVCDTMLQGLGRHLRSVGVDVEILTNTQNHNVCVALCNQDNRVILTKGNVYNRLYQQVPLGMCYQVRTLTAKDQLVEVLNYYNVIVTKEDIFSRCQDCNNAVFKKLTPVQLRKVIDSTHKGARLVTNYELDLADDDCDDYGGFSDGSGYSDDDLPGPPLISVPPWSLPQAVSVAAEPEEEEEEYGDGCRTTSGSHIKHESIPKEVFNKVPVFYICDSCGHCYWDGSHFERILGGRLKNIVTT</sequence>
<dbReference type="PANTHER" id="PTHR47765">
    <property type="entry name" value="3'-5' EXONUCLEASE DOMAIN-CONTAINING PROTEIN"/>
    <property type="match status" value="1"/>
</dbReference>
<dbReference type="InterPro" id="IPR036397">
    <property type="entry name" value="RNaseH_sf"/>
</dbReference>
<dbReference type="EMBL" id="GEBQ01013987">
    <property type="protein sequence ID" value="JAT25990.1"/>
    <property type="molecule type" value="Transcribed_RNA"/>
</dbReference>
<feature type="compositionally biased region" description="Basic residues" evidence="1">
    <location>
        <begin position="1"/>
        <end position="15"/>
    </location>
</feature>
<dbReference type="GO" id="GO:0006139">
    <property type="term" value="P:nucleobase-containing compound metabolic process"/>
    <property type="evidence" value="ECO:0007669"/>
    <property type="project" value="InterPro"/>
</dbReference>
<evidence type="ECO:0000313" key="4">
    <source>
        <dbReference type="EMBL" id="JAT25990.1"/>
    </source>
</evidence>
<feature type="domain" description="3'-5' exonuclease" evidence="2">
    <location>
        <begin position="472"/>
        <end position="663"/>
    </location>
</feature>
<accession>A0A1B6KEA9</accession>
<evidence type="ECO:0000256" key="1">
    <source>
        <dbReference type="SAM" id="MobiDB-lite"/>
    </source>
</evidence>
<dbReference type="Gene3D" id="3.30.420.10">
    <property type="entry name" value="Ribonuclease H-like superfamily/Ribonuclease H"/>
    <property type="match status" value="1"/>
</dbReference>
<dbReference type="AlphaFoldDB" id="A0A1B6KEA9"/>
<evidence type="ECO:0000313" key="3">
    <source>
        <dbReference type="EMBL" id="JAT09802.1"/>
    </source>
</evidence>
<dbReference type="SMART" id="SM00474">
    <property type="entry name" value="35EXOc"/>
    <property type="match status" value="1"/>
</dbReference>
<gene>
    <name evidence="4" type="ORF">g.27815</name>
    <name evidence="3" type="ORF">g.27816</name>
</gene>
<feature type="compositionally biased region" description="Low complexity" evidence="1">
    <location>
        <begin position="28"/>
        <end position="40"/>
    </location>
</feature>
<dbReference type="InterPro" id="IPR052408">
    <property type="entry name" value="Exonuclease_MUT-7-like"/>
</dbReference>
<dbReference type="PANTHER" id="PTHR47765:SF2">
    <property type="entry name" value="EXONUCLEASE MUT-7 HOMOLOG"/>
    <property type="match status" value="1"/>
</dbReference>
<feature type="compositionally biased region" description="Polar residues" evidence="1">
    <location>
        <begin position="41"/>
        <end position="77"/>
    </location>
</feature>
<dbReference type="Pfam" id="PF01927">
    <property type="entry name" value="Mut7-C"/>
    <property type="match status" value="2"/>
</dbReference>
<dbReference type="SUPFAM" id="SSF53098">
    <property type="entry name" value="Ribonuclease H-like"/>
    <property type="match status" value="1"/>
</dbReference>
<reference evidence="3" key="1">
    <citation type="submission" date="2015-11" db="EMBL/GenBank/DDBJ databases">
        <title>De novo transcriptome assembly of four potential Pierce s Disease insect vectors from Arizona vineyards.</title>
        <authorList>
            <person name="Tassone E.E."/>
        </authorList>
    </citation>
    <scope>NUCLEOTIDE SEQUENCE</scope>
</reference>
<protein>
    <recommendedName>
        <fullName evidence="2">3'-5' exonuclease domain-containing protein</fullName>
    </recommendedName>
</protein>
<dbReference type="Pfam" id="PF01612">
    <property type="entry name" value="DNA_pol_A_exo1"/>
    <property type="match status" value="1"/>
</dbReference>
<proteinExistence type="predicted"/>
<dbReference type="GO" id="GO:0008408">
    <property type="term" value="F:3'-5' exonuclease activity"/>
    <property type="evidence" value="ECO:0007669"/>
    <property type="project" value="InterPro"/>
</dbReference>
<organism evidence="3">
    <name type="scientific">Graphocephala atropunctata</name>
    <dbReference type="NCBI Taxonomy" id="36148"/>
    <lineage>
        <taxon>Eukaryota</taxon>
        <taxon>Metazoa</taxon>
        <taxon>Ecdysozoa</taxon>
        <taxon>Arthropoda</taxon>
        <taxon>Hexapoda</taxon>
        <taxon>Insecta</taxon>
        <taxon>Pterygota</taxon>
        <taxon>Neoptera</taxon>
        <taxon>Paraneoptera</taxon>
        <taxon>Hemiptera</taxon>
        <taxon>Auchenorrhyncha</taxon>
        <taxon>Membracoidea</taxon>
        <taxon>Cicadellidae</taxon>
        <taxon>Cicadellinae</taxon>
        <taxon>Cicadellini</taxon>
        <taxon>Graphocephala</taxon>
    </lineage>
</organism>